<dbReference type="GO" id="GO:0000706">
    <property type="term" value="P:meiotic DNA double-strand break processing"/>
    <property type="evidence" value="ECO:0007669"/>
    <property type="project" value="TreeGrafter"/>
</dbReference>
<reference evidence="14" key="1">
    <citation type="submission" date="2014-10" db="EMBL/GenBank/DDBJ databases">
        <authorList>
            <person name="King R."/>
        </authorList>
    </citation>
    <scope>NUCLEOTIDE SEQUENCE [LARGE SCALE GENOMIC DNA]</scope>
    <source>
        <strain evidence="14">A3/5</strain>
    </source>
</reference>
<evidence type="ECO:0000313" key="14">
    <source>
        <dbReference type="Proteomes" id="UP000245910"/>
    </source>
</evidence>
<dbReference type="Gene3D" id="3.40.1360.10">
    <property type="match status" value="1"/>
</dbReference>
<feature type="domain" description="Spo11/DNA topoisomerase VI subunit A N-terminal" evidence="11">
    <location>
        <begin position="101"/>
        <end position="161"/>
    </location>
</feature>
<dbReference type="PANTHER" id="PTHR10848:SF0">
    <property type="entry name" value="MEIOTIC RECOMBINATION PROTEIN SPO11"/>
    <property type="match status" value="1"/>
</dbReference>
<evidence type="ECO:0000313" key="13">
    <source>
        <dbReference type="EMBL" id="CEI69450.1"/>
    </source>
</evidence>
<dbReference type="Gene3D" id="1.10.10.10">
    <property type="entry name" value="Winged helix-like DNA-binding domain superfamily/Winged helix DNA-binding domain"/>
    <property type="match status" value="1"/>
</dbReference>
<dbReference type="PRINTS" id="PR01550">
    <property type="entry name" value="TOP6AFAMILY"/>
</dbReference>
<accession>A0A2L2U1Z6</accession>
<proteinExistence type="inferred from homology"/>
<dbReference type="SUPFAM" id="SSF56726">
    <property type="entry name" value="DNA topoisomerase IV, alpha subunit"/>
    <property type="match status" value="1"/>
</dbReference>
<keyword evidence="14" id="KW-1185">Reference proteome</keyword>
<protein>
    <recommendedName>
        <fullName evidence="4">DNA topoisomerase (ATP-hydrolyzing)</fullName>
        <ecNumber evidence="4">5.6.2.2</ecNumber>
    </recommendedName>
</protein>
<comment type="similarity">
    <text evidence="3 10">Belongs to the TOP6A family.</text>
</comment>
<dbReference type="Pfam" id="PF21180">
    <property type="entry name" value="TOP6A-Spo11_Toprim"/>
    <property type="match status" value="1"/>
</dbReference>
<dbReference type="PANTHER" id="PTHR10848">
    <property type="entry name" value="MEIOTIC RECOMBINATION PROTEIN SPO11"/>
    <property type="match status" value="1"/>
</dbReference>
<evidence type="ECO:0000256" key="2">
    <source>
        <dbReference type="ARBA" id="ARBA00001946"/>
    </source>
</evidence>
<evidence type="ECO:0000256" key="4">
    <source>
        <dbReference type="ARBA" id="ARBA00012895"/>
    </source>
</evidence>
<comment type="catalytic activity">
    <reaction evidence="1 10">
        <text>ATP-dependent breakage, passage and rejoining of double-stranded DNA.</text>
        <dbReference type="EC" id="5.6.2.2"/>
    </reaction>
</comment>
<keyword evidence="5" id="KW-0479">Metal-binding</keyword>
<dbReference type="STRING" id="56646.A0A2L2U1Z6"/>
<dbReference type="InterPro" id="IPR036388">
    <property type="entry name" value="WH-like_DNA-bd_sf"/>
</dbReference>
<feature type="domain" description="Topoisomerase 6 subunit A/Spo11 TOPRIM" evidence="12">
    <location>
        <begin position="191"/>
        <end position="375"/>
    </location>
</feature>
<dbReference type="GO" id="GO:0007131">
    <property type="term" value="P:reciprocal meiotic recombination"/>
    <property type="evidence" value="ECO:0007669"/>
    <property type="project" value="TreeGrafter"/>
</dbReference>
<name>A0A2L2U1Z6_9HYPO</name>
<keyword evidence="7 10" id="KW-0799">Topoisomerase</keyword>
<dbReference type="GO" id="GO:0003677">
    <property type="term" value="F:DNA binding"/>
    <property type="evidence" value="ECO:0007669"/>
    <property type="project" value="UniProtKB-UniRule"/>
</dbReference>
<evidence type="ECO:0000256" key="10">
    <source>
        <dbReference type="PROSITE-ProRule" id="PRU01385"/>
    </source>
</evidence>
<evidence type="ECO:0000256" key="3">
    <source>
        <dbReference type="ARBA" id="ARBA00006559"/>
    </source>
</evidence>
<feature type="active site" description="O-(5'-phospho-DNA)-tyrosine intermediate" evidence="10">
    <location>
        <position position="129"/>
    </location>
</feature>
<dbReference type="CDD" id="cd00223">
    <property type="entry name" value="TOPRIM_TopoIIB_SPO"/>
    <property type="match status" value="1"/>
</dbReference>
<evidence type="ECO:0000259" key="12">
    <source>
        <dbReference type="Pfam" id="PF21180"/>
    </source>
</evidence>
<keyword evidence="6" id="KW-0460">Magnesium</keyword>
<evidence type="ECO:0000256" key="8">
    <source>
        <dbReference type="ARBA" id="ARBA00023125"/>
    </source>
</evidence>
<dbReference type="GO" id="GO:0005524">
    <property type="term" value="F:ATP binding"/>
    <property type="evidence" value="ECO:0007669"/>
    <property type="project" value="InterPro"/>
</dbReference>
<sequence>MDEEPDIDQTIAIPEFTQRHQTNLPSSLTVNDSDTNTILHNTNVGSVVARIEGILEQIIDALAAGQELSIAFSTRKPTRRASNATPEQVHFPGRNKQEAIKFARIILILQLSHDALVSGTVLTKRHIFYQRQDLFEKQREVDELVDDIAFTLGISRGDLNIVAASKGVLAGPLTIGLHDGSMLNPCLGDLILVVEKDAVFRSLCSSQFWRVSLSGPGVLVTAKGYPDLTTRSFLNFVSTRYPQLPILGLFDYDPDGVKIRRCYQYGSDRLSHEADLGTETLEWLGIKSTHLFRDYTGDSVAATLSQSSQSSITSTSCRNPVSYMSTRERNTAISTLKKIFNPSHNETEVSETKHELQLMLVLGVKAEIEWLDESGDLFSWLDGEIGEALISDTL</sequence>
<dbReference type="GO" id="GO:0046872">
    <property type="term" value="F:metal ion binding"/>
    <property type="evidence" value="ECO:0007669"/>
    <property type="project" value="UniProtKB-KW"/>
</dbReference>
<dbReference type="InterPro" id="IPR036078">
    <property type="entry name" value="Spo11/TopoVI_A_sf"/>
</dbReference>
<evidence type="ECO:0000256" key="1">
    <source>
        <dbReference type="ARBA" id="ARBA00000185"/>
    </source>
</evidence>
<dbReference type="GO" id="GO:0000228">
    <property type="term" value="C:nuclear chromosome"/>
    <property type="evidence" value="ECO:0007669"/>
    <property type="project" value="TreeGrafter"/>
</dbReference>
<dbReference type="GO" id="GO:0003918">
    <property type="term" value="F:DNA topoisomerase type II (double strand cut, ATP-hydrolyzing) activity"/>
    <property type="evidence" value="ECO:0007669"/>
    <property type="project" value="UniProtKB-UniRule"/>
</dbReference>
<keyword evidence="9 10" id="KW-0413">Isomerase</keyword>
<organism evidence="13 14">
    <name type="scientific">Fusarium venenatum</name>
    <dbReference type="NCBI Taxonomy" id="56646"/>
    <lineage>
        <taxon>Eukaryota</taxon>
        <taxon>Fungi</taxon>
        <taxon>Dikarya</taxon>
        <taxon>Ascomycota</taxon>
        <taxon>Pezizomycotina</taxon>
        <taxon>Sordariomycetes</taxon>
        <taxon>Hypocreomycetidae</taxon>
        <taxon>Hypocreales</taxon>
        <taxon>Nectriaceae</taxon>
        <taxon>Fusarium</taxon>
    </lineage>
</organism>
<keyword evidence="8 10" id="KW-0238">DNA-binding</keyword>
<evidence type="ECO:0000256" key="6">
    <source>
        <dbReference type="ARBA" id="ARBA00022842"/>
    </source>
</evidence>
<dbReference type="InterPro" id="IPR034136">
    <property type="entry name" value="TOPRIM_Topo6A/Spo11"/>
</dbReference>
<dbReference type="EC" id="5.6.2.2" evidence="4"/>
<evidence type="ECO:0000256" key="9">
    <source>
        <dbReference type="ARBA" id="ARBA00023235"/>
    </source>
</evidence>
<dbReference type="GO" id="GO:0042138">
    <property type="term" value="P:meiotic DNA double-strand break formation"/>
    <property type="evidence" value="ECO:0007669"/>
    <property type="project" value="TreeGrafter"/>
</dbReference>
<dbReference type="AlphaFoldDB" id="A0A2L2U1Z6"/>
<dbReference type="OrthoDB" id="5377392at2759"/>
<dbReference type="Pfam" id="PF04406">
    <property type="entry name" value="TP6A_N"/>
    <property type="match status" value="1"/>
</dbReference>
<evidence type="ECO:0000259" key="11">
    <source>
        <dbReference type="Pfam" id="PF04406"/>
    </source>
</evidence>
<dbReference type="Proteomes" id="UP000245910">
    <property type="component" value="Chromosome III"/>
</dbReference>
<dbReference type="PROSITE" id="PS52041">
    <property type="entry name" value="TOPO_IIB"/>
    <property type="match status" value="1"/>
</dbReference>
<dbReference type="InterPro" id="IPR002815">
    <property type="entry name" value="Spo11/TopoVI_A"/>
</dbReference>
<dbReference type="InterPro" id="IPR013049">
    <property type="entry name" value="Spo11/TopoVI_A_N"/>
</dbReference>
<dbReference type="EMBL" id="LN649231">
    <property type="protein sequence ID" value="CEI69450.1"/>
    <property type="molecule type" value="Genomic_DNA"/>
</dbReference>
<evidence type="ECO:0000256" key="7">
    <source>
        <dbReference type="ARBA" id="ARBA00023029"/>
    </source>
</evidence>
<comment type="cofactor">
    <cofactor evidence="2">
        <name>Mg(2+)</name>
        <dbReference type="ChEBI" id="CHEBI:18420"/>
    </cofactor>
</comment>
<evidence type="ECO:0000256" key="5">
    <source>
        <dbReference type="ARBA" id="ARBA00022723"/>
    </source>
</evidence>